<dbReference type="Pfam" id="PF00004">
    <property type="entry name" value="AAA"/>
    <property type="match status" value="1"/>
</dbReference>
<dbReference type="InterPro" id="IPR036628">
    <property type="entry name" value="Clp_N_dom_sf"/>
</dbReference>
<keyword evidence="2" id="KW-0547">Nucleotide-binding</keyword>
<dbReference type="RefSeq" id="WP_208241455.1">
    <property type="nucleotide sequence ID" value="NZ_JAGEPF010000009.1"/>
</dbReference>
<evidence type="ECO:0000256" key="4">
    <source>
        <dbReference type="PROSITE-ProRule" id="PRU01251"/>
    </source>
</evidence>
<keyword evidence="9" id="KW-1185">Reference proteome</keyword>
<dbReference type="Pfam" id="PF02861">
    <property type="entry name" value="Clp_N"/>
    <property type="match status" value="1"/>
</dbReference>
<sequence length="504" mass="54467">MFEKFTDRARRVVVLAQEEARLLRHEHMGTEHLLLALVAEGESIPAQVLADEAADLPSLRRTVAALVGEGAESSPEHLPFTPRAKNALNSGNQESLQRGLSYIGTEHILLGLLNVVEDPACTATRVLAALDAEPRRIRRHVMRAMGYPMESTVADVPAPPPPLHGYARDLTQEARDGLGPLVDRRAEIDAVLRVLSRRTRSNPLLVGPPGVGKTSVVTGLAVRIASGAVPQRLKAARVFALDLPRLVAGTRDEAQVAERLTTVIAEAGTRRSLVLYVDDLPELLGIAGAGGLLRVALAEGRLRLIGEATPGGLPSVAEHPGLMRCFEAVTVPEPSATTTLEILQGLRGSMERHYGLTITDAAVRAAADSAGTRLPGRFLPEGAIWLIDEASSRARVERAVGAPQLTEFRRRLADVRAVKEREIEAQHFEEAARLRDEETALVADMTEHEEQWRSGELHLEVTEEDVEAVTAQLGSAASPRPDVPAVPSASRQPVEHDPEVWLLS</sequence>
<dbReference type="InterPro" id="IPR041546">
    <property type="entry name" value="ClpA/ClpB_AAA_lid"/>
</dbReference>
<protein>
    <submittedName>
        <fullName evidence="8">AAA family ATPase</fullName>
    </submittedName>
</protein>
<dbReference type="PROSITE" id="PS50151">
    <property type="entry name" value="UVR"/>
    <property type="match status" value="1"/>
</dbReference>
<dbReference type="InterPro" id="IPR050130">
    <property type="entry name" value="ClpA_ClpB"/>
</dbReference>
<organism evidence="8 9">
    <name type="scientific">Actinomadura violacea</name>
    <dbReference type="NCBI Taxonomy" id="2819934"/>
    <lineage>
        <taxon>Bacteria</taxon>
        <taxon>Bacillati</taxon>
        <taxon>Actinomycetota</taxon>
        <taxon>Actinomycetes</taxon>
        <taxon>Streptosporangiales</taxon>
        <taxon>Thermomonosporaceae</taxon>
        <taxon>Actinomadura</taxon>
    </lineage>
</organism>
<evidence type="ECO:0000259" key="6">
    <source>
        <dbReference type="PROSITE" id="PS50151"/>
    </source>
</evidence>
<proteinExistence type="predicted"/>
<evidence type="ECO:0000256" key="1">
    <source>
        <dbReference type="ARBA" id="ARBA00022737"/>
    </source>
</evidence>
<dbReference type="Pfam" id="PF17871">
    <property type="entry name" value="AAA_lid_9"/>
    <property type="match status" value="1"/>
</dbReference>
<dbReference type="SUPFAM" id="SSF52540">
    <property type="entry name" value="P-loop containing nucleoside triphosphate hydrolases"/>
    <property type="match status" value="1"/>
</dbReference>
<dbReference type="InterPro" id="IPR027417">
    <property type="entry name" value="P-loop_NTPase"/>
</dbReference>
<dbReference type="Gene3D" id="4.10.860.10">
    <property type="entry name" value="UVR domain"/>
    <property type="match status" value="1"/>
</dbReference>
<dbReference type="EMBL" id="JAGEPF010000009">
    <property type="protein sequence ID" value="MBO2459113.1"/>
    <property type="molecule type" value="Genomic_DNA"/>
</dbReference>
<evidence type="ECO:0000256" key="3">
    <source>
        <dbReference type="ARBA" id="ARBA00022840"/>
    </source>
</evidence>
<evidence type="ECO:0000256" key="2">
    <source>
        <dbReference type="ARBA" id="ARBA00022741"/>
    </source>
</evidence>
<reference evidence="8 9" key="1">
    <citation type="submission" date="2021-03" db="EMBL/GenBank/DDBJ databases">
        <title>Actinomadura violae sp. nov., isolated from lichen in Thailand.</title>
        <authorList>
            <person name="Kanchanasin P."/>
            <person name="Saeng-In P."/>
            <person name="Phongsopitanun W."/>
            <person name="Yuki M."/>
            <person name="Kudo T."/>
            <person name="Ohkuma M."/>
            <person name="Tanasupawat S."/>
        </authorList>
    </citation>
    <scope>NUCLEOTIDE SEQUENCE [LARGE SCALE GENOMIC DNA]</scope>
    <source>
        <strain evidence="8 9">LCR2-06</strain>
    </source>
</reference>
<name>A0ABS3RS31_9ACTN</name>
<gene>
    <name evidence="8" type="ORF">J4709_16150</name>
</gene>
<dbReference type="Gene3D" id="1.10.1780.10">
    <property type="entry name" value="Clp, N-terminal domain"/>
    <property type="match status" value="1"/>
</dbReference>
<dbReference type="InterPro" id="IPR003959">
    <property type="entry name" value="ATPase_AAA_core"/>
</dbReference>
<feature type="domain" description="UVR" evidence="6">
    <location>
        <begin position="409"/>
        <end position="444"/>
    </location>
</feature>
<comment type="caution">
    <text evidence="8">The sequence shown here is derived from an EMBL/GenBank/DDBJ whole genome shotgun (WGS) entry which is preliminary data.</text>
</comment>
<feature type="domain" description="Clp R" evidence="7">
    <location>
        <begin position="2"/>
        <end position="147"/>
    </location>
</feature>
<dbReference type="SUPFAM" id="SSF81923">
    <property type="entry name" value="Double Clp-N motif"/>
    <property type="match status" value="1"/>
</dbReference>
<dbReference type="PANTHER" id="PTHR11638:SF18">
    <property type="entry name" value="HEAT SHOCK PROTEIN 104"/>
    <property type="match status" value="1"/>
</dbReference>
<dbReference type="PROSITE" id="PS51903">
    <property type="entry name" value="CLP_R"/>
    <property type="match status" value="1"/>
</dbReference>
<dbReference type="Gene3D" id="3.40.50.300">
    <property type="entry name" value="P-loop containing nucleotide triphosphate hydrolases"/>
    <property type="match status" value="1"/>
</dbReference>
<feature type="region of interest" description="Disordered" evidence="5">
    <location>
        <begin position="466"/>
        <end position="504"/>
    </location>
</feature>
<dbReference type="CDD" id="cd00009">
    <property type="entry name" value="AAA"/>
    <property type="match status" value="1"/>
</dbReference>
<dbReference type="InterPro" id="IPR004176">
    <property type="entry name" value="Clp_R_N"/>
</dbReference>
<evidence type="ECO:0000313" key="9">
    <source>
        <dbReference type="Proteomes" id="UP000680206"/>
    </source>
</evidence>
<evidence type="ECO:0000313" key="8">
    <source>
        <dbReference type="EMBL" id="MBO2459113.1"/>
    </source>
</evidence>
<dbReference type="Gene3D" id="1.10.8.60">
    <property type="match status" value="1"/>
</dbReference>
<dbReference type="PANTHER" id="PTHR11638">
    <property type="entry name" value="ATP-DEPENDENT CLP PROTEASE"/>
    <property type="match status" value="1"/>
</dbReference>
<evidence type="ECO:0000256" key="5">
    <source>
        <dbReference type="SAM" id="MobiDB-lite"/>
    </source>
</evidence>
<dbReference type="InterPro" id="IPR003593">
    <property type="entry name" value="AAA+_ATPase"/>
</dbReference>
<accession>A0ABS3RS31</accession>
<keyword evidence="1 4" id="KW-0677">Repeat</keyword>
<keyword evidence="3" id="KW-0067">ATP-binding</keyword>
<dbReference type="Proteomes" id="UP000680206">
    <property type="component" value="Unassembled WGS sequence"/>
</dbReference>
<dbReference type="InterPro" id="IPR001943">
    <property type="entry name" value="UVR_dom"/>
</dbReference>
<dbReference type="SMART" id="SM00382">
    <property type="entry name" value="AAA"/>
    <property type="match status" value="1"/>
</dbReference>
<evidence type="ECO:0000259" key="7">
    <source>
        <dbReference type="PROSITE" id="PS51903"/>
    </source>
</evidence>
<feature type="compositionally biased region" description="Basic and acidic residues" evidence="5">
    <location>
        <begin position="493"/>
        <end position="504"/>
    </location>
</feature>